<dbReference type="SUPFAM" id="SSF53850">
    <property type="entry name" value="Periplasmic binding protein-like II"/>
    <property type="match status" value="1"/>
</dbReference>
<dbReference type="PANTHER" id="PTHR30346">
    <property type="entry name" value="TRANSCRIPTIONAL DUAL REGULATOR HCAR-RELATED"/>
    <property type="match status" value="1"/>
</dbReference>
<name>A0A2N4U4A3_9BURK</name>
<dbReference type="InterPro" id="IPR036388">
    <property type="entry name" value="WH-like_DNA-bd_sf"/>
</dbReference>
<feature type="domain" description="HTH lysR-type" evidence="5">
    <location>
        <begin position="21"/>
        <end position="78"/>
    </location>
</feature>
<comment type="similarity">
    <text evidence="1">Belongs to the LysR transcriptional regulatory family.</text>
</comment>
<evidence type="ECO:0000256" key="3">
    <source>
        <dbReference type="ARBA" id="ARBA00023125"/>
    </source>
</evidence>
<dbReference type="FunFam" id="1.10.10.10:FF:000001">
    <property type="entry name" value="LysR family transcriptional regulator"/>
    <property type="match status" value="1"/>
</dbReference>
<proteinExistence type="inferred from homology"/>
<gene>
    <name evidence="6" type="ORF">CR159_11245</name>
</gene>
<dbReference type="Gene3D" id="1.10.10.10">
    <property type="entry name" value="Winged helix-like DNA-binding domain superfamily/Winged helix DNA-binding domain"/>
    <property type="match status" value="1"/>
</dbReference>
<evidence type="ECO:0000256" key="4">
    <source>
        <dbReference type="ARBA" id="ARBA00023163"/>
    </source>
</evidence>
<keyword evidence="3" id="KW-0238">DNA-binding</keyword>
<accession>A0A2N4U4A3</accession>
<evidence type="ECO:0000313" key="6">
    <source>
        <dbReference type="EMBL" id="PLC49855.1"/>
    </source>
</evidence>
<keyword evidence="7" id="KW-1185">Reference proteome</keyword>
<dbReference type="Pfam" id="PF03466">
    <property type="entry name" value="LysR_substrate"/>
    <property type="match status" value="1"/>
</dbReference>
<dbReference type="Proteomes" id="UP000234190">
    <property type="component" value="Unassembled WGS sequence"/>
</dbReference>
<dbReference type="AlphaFoldDB" id="A0A2N4U4A3"/>
<evidence type="ECO:0000256" key="1">
    <source>
        <dbReference type="ARBA" id="ARBA00009437"/>
    </source>
</evidence>
<dbReference type="PANTHER" id="PTHR30346:SF0">
    <property type="entry name" value="HCA OPERON TRANSCRIPTIONAL ACTIVATOR HCAR"/>
    <property type="match status" value="1"/>
</dbReference>
<keyword evidence="2" id="KW-0805">Transcription regulation</keyword>
<sequence length="319" mass="35762">MGRLDGAADAVLLIFAMKLPFDLQQLQCFAMLADTLHFGHAAQRLHMTQSPLSRQIALLEERLEVKLFIRHNRSVSLTPAGTFLLHEARAIQHRAGEAAAKTQLAARGEQGTLVIGFTSSAAFELVPRLVQRHHEQYPGVSFVFKELLIEEQLRMLHEAALDVALVRPPVDPTQFESHLVMKDRWALAIPAGHALSALPKVPMRQLDGTSMIAWSPHSPYFHLMLERLYEAHGVFPRNIVSMSQIIAMLGMVRRGVGLAVVPYAAAMHAVEGIVIRPLQIDRKWEEEAALQIVLAWRRHEHDATVHRFVETAKHCLSIP</sequence>
<reference evidence="6 7" key="1">
    <citation type="submission" date="2017-10" db="EMBL/GenBank/DDBJ databases">
        <title>Two draft genome sequences of Pusillimonas sp. strains isolated from a nitrate- and radionuclide-contaminated groundwater in Russia.</title>
        <authorList>
            <person name="Grouzdev D.S."/>
            <person name="Tourova T.P."/>
            <person name="Goeva M.A."/>
            <person name="Babich T.L."/>
            <person name="Sokolova D.S."/>
            <person name="Abdullin R."/>
            <person name="Poltaraus A.B."/>
            <person name="Toshchakov S.V."/>
            <person name="Nazina T.N."/>
        </authorList>
    </citation>
    <scope>NUCLEOTIDE SEQUENCE [LARGE SCALE GENOMIC DNA]</scope>
    <source>
        <strain evidence="6 7">JR1/69-3-13</strain>
    </source>
</reference>
<dbReference type="GO" id="GO:0032993">
    <property type="term" value="C:protein-DNA complex"/>
    <property type="evidence" value="ECO:0007669"/>
    <property type="project" value="TreeGrafter"/>
</dbReference>
<comment type="caution">
    <text evidence="6">The sequence shown here is derived from an EMBL/GenBank/DDBJ whole genome shotgun (WGS) entry which is preliminary data.</text>
</comment>
<dbReference type="Pfam" id="PF00126">
    <property type="entry name" value="HTH_1"/>
    <property type="match status" value="1"/>
</dbReference>
<dbReference type="EMBL" id="PDNW01000008">
    <property type="protein sequence ID" value="PLC49855.1"/>
    <property type="molecule type" value="Genomic_DNA"/>
</dbReference>
<dbReference type="GO" id="GO:0003677">
    <property type="term" value="F:DNA binding"/>
    <property type="evidence" value="ECO:0007669"/>
    <property type="project" value="UniProtKB-KW"/>
</dbReference>
<organism evidence="6 7">
    <name type="scientific">Pollutimonas subterranea</name>
    <dbReference type="NCBI Taxonomy" id="2045210"/>
    <lineage>
        <taxon>Bacteria</taxon>
        <taxon>Pseudomonadati</taxon>
        <taxon>Pseudomonadota</taxon>
        <taxon>Betaproteobacteria</taxon>
        <taxon>Burkholderiales</taxon>
        <taxon>Alcaligenaceae</taxon>
        <taxon>Pollutimonas</taxon>
    </lineage>
</organism>
<dbReference type="GO" id="GO:0003700">
    <property type="term" value="F:DNA-binding transcription factor activity"/>
    <property type="evidence" value="ECO:0007669"/>
    <property type="project" value="InterPro"/>
</dbReference>
<protein>
    <submittedName>
        <fullName evidence="6">LysR family transcriptional regulator</fullName>
    </submittedName>
</protein>
<evidence type="ECO:0000313" key="7">
    <source>
        <dbReference type="Proteomes" id="UP000234190"/>
    </source>
</evidence>
<dbReference type="PRINTS" id="PR00039">
    <property type="entry name" value="HTHLYSR"/>
</dbReference>
<dbReference type="Gene3D" id="3.40.190.10">
    <property type="entry name" value="Periplasmic binding protein-like II"/>
    <property type="match status" value="2"/>
</dbReference>
<dbReference type="CDD" id="cd08414">
    <property type="entry name" value="PBP2_LTTR_aromatics_like"/>
    <property type="match status" value="1"/>
</dbReference>
<dbReference type="InterPro" id="IPR005119">
    <property type="entry name" value="LysR_subst-bd"/>
</dbReference>
<evidence type="ECO:0000259" key="5">
    <source>
        <dbReference type="PROSITE" id="PS50931"/>
    </source>
</evidence>
<evidence type="ECO:0000256" key="2">
    <source>
        <dbReference type="ARBA" id="ARBA00023015"/>
    </source>
</evidence>
<dbReference type="InterPro" id="IPR000847">
    <property type="entry name" value="LysR_HTH_N"/>
</dbReference>
<dbReference type="SUPFAM" id="SSF46785">
    <property type="entry name" value="Winged helix' DNA-binding domain"/>
    <property type="match status" value="1"/>
</dbReference>
<dbReference type="InterPro" id="IPR036390">
    <property type="entry name" value="WH_DNA-bd_sf"/>
</dbReference>
<dbReference type="PROSITE" id="PS50931">
    <property type="entry name" value="HTH_LYSR"/>
    <property type="match status" value="1"/>
</dbReference>
<keyword evidence="4" id="KW-0804">Transcription</keyword>